<comment type="caution">
    <text evidence="1">The sequence shown here is derived from an EMBL/GenBank/DDBJ whole genome shotgun (WGS) entry which is preliminary data.</text>
</comment>
<sequence length="41" mass="4388">MLSPIKEACAGAATKPTATVDNKAEKVKLFIFECTQNFVTA</sequence>
<reference evidence="1 2" key="2">
    <citation type="submission" date="2013-09" db="EMBL/GenBank/DDBJ databases">
        <title>Whole genome comparison of six Crocosphaera watsonii strains with differing phenotypes.</title>
        <authorList>
            <person name="Bench S.R."/>
            <person name="Heller P."/>
            <person name="Frank I."/>
            <person name="Arciniega M."/>
            <person name="Shilova I.N."/>
            <person name="Zehr J.P."/>
        </authorList>
    </citation>
    <scope>NUCLEOTIDE SEQUENCE [LARGE SCALE GENOMIC DNA]</scope>
    <source>
        <strain evidence="1 2">WH 8502</strain>
    </source>
</reference>
<evidence type="ECO:0000313" key="1">
    <source>
        <dbReference type="EMBL" id="CCQ49993.1"/>
    </source>
</evidence>
<proteinExistence type="predicted"/>
<protein>
    <submittedName>
        <fullName evidence="1">Uncharacterized protein</fullName>
    </submittedName>
</protein>
<reference evidence="1 2" key="1">
    <citation type="submission" date="2013-01" db="EMBL/GenBank/DDBJ databases">
        <authorList>
            <person name="Bench S."/>
        </authorList>
    </citation>
    <scope>NUCLEOTIDE SEQUENCE [LARGE SCALE GENOMIC DNA]</scope>
    <source>
        <strain evidence="1 2">WH 8502</strain>
    </source>
</reference>
<dbReference type="AlphaFoldDB" id="T2IA71"/>
<organism evidence="1 2">
    <name type="scientific">Crocosphaera watsonii WH 8502</name>
    <dbReference type="NCBI Taxonomy" id="423474"/>
    <lineage>
        <taxon>Bacteria</taxon>
        <taxon>Bacillati</taxon>
        <taxon>Cyanobacteriota</taxon>
        <taxon>Cyanophyceae</taxon>
        <taxon>Oscillatoriophycideae</taxon>
        <taxon>Chroococcales</taxon>
        <taxon>Aphanothecaceae</taxon>
        <taxon>Crocosphaera</taxon>
    </lineage>
</organism>
<evidence type="ECO:0000313" key="2">
    <source>
        <dbReference type="Proteomes" id="UP000018348"/>
    </source>
</evidence>
<accession>T2IA71</accession>
<dbReference type="EMBL" id="CAQK01000220">
    <property type="protein sequence ID" value="CCQ49993.1"/>
    <property type="molecule type" value="Genomic_DNA"/>
</dbReference>
<dbReference type="Proteomes" id="UP000018348">
    <property type="component" value="Unassembled WGS sequence"/>
</dbReference>
<name>T2IA71_CROWT</name>
<gene>
    <name evidence="1" type="ORF">CWATWH8502_4442</name>
</gene>